<keyword evidence="2" id="KW-0732">Signal</keyword>
<name>M3UMN8_GORML</name>
<feature type="region of interest" description="Disordered" evidence="1">
    <location>
        <begin position="180"/>
        <end position="201"/>
    </location>
</feature>
<evidence type="ECO:0008006" key="5">
    <source>
        <dbReference type="Google" id="ProtNLM"/>
    </source>
</evidence>
<evidence type="ECO:0000256" key="1">
    <source>
        <dbReference type="SAM" id="MobiDB-lite"/>
    </source>
</evidence>
<sequence length="243" mass="24121">MPNNARLTQTVRRAAVVAAAGAAAAAIAGLDSGAAHAAVGDNLPSSCLQVSQDGGNNWGTTAVITWNNARPIPGGEVKQASFKVRNNCATAAKFQVYTGNWSLPDGGSATVRANAGSVQGTKTSLAGIPKGHLLAETGRLTKDAPVNVELLVGIPASETAQGFTIKPAWNLALEEVAGDSPVDPVDPVDPGGCNNSSASGSASGSLGDILGPILCSDNGSLGSGSAASKLIQLDSPNVVAASR</sequence>
<comment type="caution">
    <text evidence="3">The sequence shown here is derived from an EMBL/GenBank/DDBJ whole genome shotgun (WGS) entry which is preliminary data.</text>
</comment>
<dbReference type="AlphaFoldDB" id="M3UMN8"/>
<dbReference type="PROSITE" id="PS51318">
    <property type="entry name" value="TAT"/>
    <property type="match status" value="1"/>
</dbReference>
<evidence type="ECO:0000313" key="4">
    <source>
        <dbReference type="Proteomes" id="UP000035009"/>
    </source>
</evidence>
<evidence type="ECO:0000313" key="3">
    <source>
        <dbReference type="EMBL" id="GAC81180.1"/>
    </source>
</evidence>
<dbReference type="RefSeq" id="WP_008380746.1">
    <property type="nucleotide sequence ID" value="NZ_BAOP01000030.1"/>
</dbReference>
<organism evidence="3 4">
    <name type="scientific">Gordonia malaquae NBRC 108250</name>
    <dbReference type="NCBI Taxonomy" id="1223542"/>
    <lineage>
        <taxon>Bacteria</taxon>
        <taxon>Bacillati</taxon>
        <taxon>Actinomycetota</taxon>
        <taxon>Actinomycetes</taxon>
        <taxon>Mycobacteriales</taxon>
        <taxon>Gordoniaceae</taxon>
        <taxon>Gordonia</taxon>
    </lineage>
</organism>
<accession>M3UMN8</accession>
<proteinExistence type="predicted"/>
<feature type="chain" id="PRO_5004040710" description="Secreted protein" evidence="2">
    <location>
        <begin position="38"/>
        <end position="243"/>
    </location>
</feature>
<dbReference type="Proteomes" id="UP000035009">
    <property type="component" value="Unassembled WGS sequence"/>
</dbReference>
<dbReference type="EMBL" id="BAOP01000030">
    <property type="protein sequence ID" value="GAC81180.1"/>
    <property type="molecule type" value="Genomic_DNA"/>
</dbReference>
<dbReference type="InterPro" id="IPR006311">
    <property type="entry name" value="TAT_signal"/>
</dbReference>
<feature type="signal peptide" evidence="2">
    <location>
        <begin position="1"/>
        <end position="37"/>
    </location>
</feature>
<evidence type="ECO:0000256" key="2">
    <source>
        <dbReference type="SAM" id="SignalP"/>
    </source>
</evidence>
<keyword evidence="4" id="KW-1185">Reference proteome</keyword>
<dbReference type="OrthoDB" id="4773520at2"/>
<dbReference type="eggNOG" id="ENOG5031F1Q">
    <property type="taxonomic scope" value="Bacteria"/>
</dbReference>
<reference evidence="3 4" key="1">
    <citation type="submission" date="2013-02" db="EMBL/GenBank/DDBJ databases">
        <title>Whole genome shotgun sequence of Gordonia malaquae NBRC 108250.</title>
        <authorList>
            <person name="Yoshida I."/>
            <person name="Hosoyama A."/>
            <person name="Tsuchikane K."/>
            <person name="Ando Y."/>
            <person name="Baba S."/>
            <person name="Ohji S."/>
            <person name="Hamada M."/>
            <person name="Tamura T."/>
            <person name="Yamazoe A."/>
            <person name="Yamazaki S."/>
            <person name="Fujita N."/>
        </authorList>
    </citation>
    <scope>NUCLEOTIDE SEQUENCE [LARGE SCALE GENOMIC DNA]</scope>
    <source>
        <strain evidence="3 4">NBRC 108250</strain>
    </source>
</reference>
<protein>
    <recommendedName>
        <fullName evidence="5">Secreted protein</fullName>
    </recommendedName>
</protein>
<dbReference type="STRING" id="410332.SAMN04488550_4077"/>
<gene>
    <name evidence="3" type="ORF">GM1_030_00060</name>
</gene>